<evidence type="ECO:0000313" key="2">
    <source>
        <dbReference type="EMBL" id="KAG2488157.1"/>
    </source>
</evidence>
<comment type="caution">
    <text evidence="2">The sequence shown here is derived from an EMBL/GenBank/DDBJ whole genome shotgun (WGS) entry which is preliminary data.</text>
</comment>
<name>A0A836BTJ4_9CHLO</name>
<reference evidence="2" key="1">
    <citation type="journal article" date="2020" name="bioRxiv">
        <title>Comparative genomics of Chlamydomonas.</title>
        <authorList>
            <person name="Craig R.J."/>
            <person name="Hasan A.R."/>
            <person name="Ness R.W."/>
            <person name="Keightley P.D."/>
        </authorList>
    </citation>
    <scope>NUCLEOTIDE SEQUENCE</scope>
    <source>
        <strain evidence="2">CCAP 11/70</strain>
    </source>
</reference>
<evidence type="ECO:0000256" key="1">
    <source>
        <dbReference type="SAM" id="MobiDB-lite"/>
    </source>
</evidence>
<proteinExistence type="predicted"/>
<evidence type="ECO:0000313" key="3">
    <source>
        <dbReference type="Proteomes" id="UP000612055"/>
    </source>
</evidence>
<accession>A0A836BTJ4</accession>
<feature type="region of interest" description="Disordered" evidence="1">
    <location>
        <begin position="51"/>
        <end position="79"/>
    </location>
</feature>
<organism evidence="2 3">
    <name type="scientific">Edaphochlamys debaryana</name>
    <dbReference type="NCBI Taxonomy" id="47281"/>
    <lineage>
        <taxon>Eukaryota</taxon>
        <taxon>Viridiplantae</taxon>
        <taxon>Chlorophyta</taxon>
        <taxon>core chlorophytes</taxon>
        <taxon>Chlorophyceae</taxon>
        <taxon>CS clade</taxon>
        <taxon>Chlamydomonadales</taxon>
        <taxon>Chlamydomonadales incertae sedis</taxon>
        <taxon>Edaphochlamys</taxon>
    </lineage>
</organism>
<dbReference type="AlphaFoldDB" id="A0A836BTJ4"/>
<feature type="region of interest" description="Disordered" evidence="1">
    <location>
        <begin position="474"/>
        <end position="505"/>
    </location>
</feature>
<keyword evidence="3" id="KW-1185">Reference proteome</keyword>
<dbReference type="EMBL" id="JAEHOE010000087">
    <property type="protein sequence ID" value="KAG2488157.1"/>
    <property type="molecule type" value="Genomic_DNA"/>
</dbReference>
<sequence length="713" mass="75609">MAAEWVTLDLDVDWSRNKFDRYDYVPDEKRVKRFACRGVPVLRVRRMAAAAGGPGGGAVDTQHRLPPEKPSPSPGPAAVAQAPAKAQLDALLASRAEGEAKAQWALSPFDQLLEAAATGAAESVVRLLLRGLHESELGPSHLFLLAEEPVLGAMKLAQAGPRLHVWRLDGDCTDWERAADEEGSVGPRKQPDTEPMRLAEHTRAAVLEALQPLLGASLRAEWLLEGTDMPEPDPLNGSQPKLIPISWAAADAARQAAVEGVAEPAACLAARRFLTCPETFLVFRTAPPRPGCTPGLDVQVLAGANYNKGKILFKEIEGTAGKSSQLNARKLVPATQAALLAALRPLLGTGMAAEWLPRRADEPSADAPMAAQAKAQAQAPAEAEAASLRAQLAELQGALGERALYSYALVSESEWAQLLPACPGSLRLLGPSRGAVLGELRPLLGRRGLGAEWLPGCEVAVAGRGRVKDLEEGWEGAAGEGQGQDERHRYGPRASCESVPPSAIKAPGAKQTLSQTLRSIAAATRAGRLKAAQAAAESVARLLVRDVRDCSRCHVHTLVPPSTFYFVLREDGAGDDPAHLEAWLLEGAAESSGGHVPYGSPPMSYFGAGSTLSFERAVNEAADVFKGTCTDSSFQLLGATQEAVLAALQPLLGNDLKASWVELRLHQKPHGIDPRQGTQELLLGQLFALRHSGASPAAQTHIPVLRLVLDGRP</sequence>
<dbReference type="Proteomes" id="UP000612055">
    <property type="component" value="Unassembled WGS sequence"/>
</dbReference>
<gene>
    <name evidence="2" type="ORF">HYH03_013300</name>
</gene>
<protein>
    <submittedName>
        <fullName evidence="2">Uncharacterized protein</fullName>
    </submittedName>
</protein>